<reference evidence="2" key="1">
    <citation type="submission" date="2025-08" db="UniProtKB">
        <authorList>
            <consortium name="RefSeq"/>
        </authorList>
    </citation>
    <scope>IDENTIFICATION</scope>
    <source>
        <tissue evidence="2">Whole body pupa</tissue>
    </source>
</reference>
<sequence>MDLYEMNRRILLPFQFRLPKGSPYRCEHEGDHIKICTHAHRGGIDMDPSSNISIGSESLLVSIWAGLPVFNLPLKFLRYSDEIRCADMIWSKVLLVNVEMTLTISIKFYGINFPKAIDQICTTNEREEWQMQ</sequence>
<dbReference type="GeneID" id="119635523"/>
<name>A0A9C6DPI5_9MUSC</name>
<dbReference type="Proteomes" id="UP000092443">
    <property type="component" value="Unplaced"/>
</dbReference>
<accession>A0A9C6DPI5</accession>
<evidence type="ECO:0000313" key="1">
    <source>
        <dbReference type="Proteomes" id="UP000092443"/>
    </source>
</evidence>
<gene>
    <name evidence="2" type="primary">LOC119635523</name>
</gene>
<dbReference type="KEGG" id="gfs:119635523"/>
<keyword evidence="1" id="KW-1185">Reference proteome</keyword>
<evidence type="ECO:0000313" key="2">
    <source>
        <dbReference type="RefSeq" id="XP_037886278.1"/>
    </source>
</evidence>
<organism evidence="1 2">
    <name type="scientific">Glossina fuscipes</name>
    <dbReference type="NCBI Taxonomy" id="7396"/>
    <lineage>
        <taxon>Eukaryota</taxon>
        <taxon>Metazoa</taxon>
        <taxon>Ecdysozoa</taxon>
        <taxon>Arthropoda</taxon>
        <taxon>Hexapoda</taxon>
        <taxon>Insecta</taxon>
        <taxon>Pterygota</taxon>
        <taxon>Neoptera</taxon>
        <taxon>Endopterygota</taxon>
        <taxon>Diptera</taxon>
        <taxon>Brachycera</taxon>
        <taxon>Muscomorpha</taxon>
        <taxon>Hippoboscoidea</taxon>
        <taxon>Glossinidae</taxon>
        <taxon>Glossina</taxon>
    </lineage>
</organism>
<dbReference type="RefSeq" id="XP_037886278.1">
    <property type="nucleotide sequence ID" value="XM_038030350.1"/>
</dbReference>
<dbReference type="AlphaFoldDB" id="A0A9C6DPI5"/>
<proteinExistence type="predicted"/>
<protein>
    <submittedName>
        <fullName evidence="2">Uncharacterized protein LOC119635523</fullName>
    </submittedName>
</protein>